<dbReference type="InterPro" id="IPR003439">
    <property type="entry name" value="ABC_transporter-like_ATP-bd"/>
</dbReference>
<evidence type="ECO:0000256" key="7">
    <source>
        <dbReference type="ARBA" id="ARBA00022840"/>
    </source>
</evidence>
<accession>A0A087BN03</accession>
<keyword evidence="9" id="KW-0472">Membrane</keyword>
<comment type="function">
    <text evidence="10">Part of the ABC transporter complex GsiABCD involved in glutathione import. Responsible for energy coupling to the transport system.</text>
</comment>
<dbReference type="PROSITE" id="PS50893">
    <property type="entry name" value="ABC_TRANSPORTER_2"/>
    <property type="match status" value="2"/>
</dbReference>
<evidence type="ECO:0000256" key="12">
    <source>
        <dbReference type="ARBA" id="ARBA00039050"/>
    </source>
</evidence>
<dbReference type="PROSITE" id="PS00211">
    <property type="entry name" value="ABC_TRANSPORTER_1"/>
    <property type="match status" value="2"/>
</dbReference>
<dbReference type="InterPro" id="IPR003593">
    <property type="entry name" value="AAA+_ATPase"/>
</dbReference>
<dbReference type="AlphaFoldDB" id="A0A087BN03"/>
<evidence type="ECO:0000256" key="14">
    <source>
        <dbReference type="ARBA" id="ARBA00047640"/>
    </source>
</evidence>
<dbReference type="SUPFAM" id="SSF52540">
    <property type="entry name" value="P-loop containing nucleoside triphosphate hydrolases"/>
    <property type="match status" value="2"/>
</dbReference>
<feature type="domain" description="ABC transporter" evidence="16">
    <location>
        <begin position="337"/>
        <end position="582"/>
    </location>
</feature>
<evidence type="ECO:0000313" key="18">
    <source>
        <dbReference type="Proteomes" id="UP000029014"/>
    </source>
</evidence>
<organism evidence="17 18">
    <name type="scientific">Bifidobacterium minimum</name>
    <dbReference type="NCBI Taxonomy" id="1693"/>
    <lineage>
        <taxon>Bacteria</taxon>
        <taxon>Bacillati</taxon>
        <taxon>Actinomycetota</taxon>
        <taxon>Actinomycetes</taxon>
        <taxon>Bifidobacteriales</taxon>
        <taxon>Bifidobacteriaceae</taxon>
        <taxon>Bifidobacterium</taxon>
    </lineage>
</organism>
<dbReference type="SMART" id="SM00382">
    <property type="entry name" value="AAA"/>
    <property type="match status" value="2"/>
</dbReference>
<dbReference type="CDD" id="cd03257">
    <property type="entry name" value="ABC_NikE_OppD_transporters"/>
    <property type="match status" value="2"/>
</dbReference>
<comment type="similarity">
    <text evidence="11">Belongs to the ABC transporter superfamily. Glutathione importer (TC 3.A.1.5.11) family.</text>
</comment>
<keyword evidence="3" id="KW-0813">Transport</keyword>
<dbReference type="InterPro" id="IPR050319">
    <property type="entry name" value="ABC_transp_ATP-bind"/>
</dbReference>
<dbReference type="Pfam" id="PF00005">
    <property type="entry name" value="ABC_tran"/>
    <property type="match status" value="2"/>
</dbReference>
<feature type="compositionally biased region" description="Basic and acidic residues" evidence="15">
    <location>
        <begin position="306"/>
        <end position="327"/>
    </location>
</feature>
<evidence type="ECO:0000256" key="4">
    <source>
        <dbReference type="ARBA" id="ARBA00022475"/>
    </source>
</evidence>
<evidence type="ECO:0000256" key="3">
    <source>
        <dbReference type="ARBA" id="ARBA00022448"/>
    </source>
</evidence>
<keyword evidence="8" id="KW-1278">Translocase</keyword>
<dbReference type="eggNOG" id="COG4172">
    <property type="taxonomic scope" value="Bacteria"/>
</dbReference>
<comment type="caution">
    <text evidence="17">The sequence shown here is derived from an EMBL/GenBank/DDBJ whole genome shotgun (WGS) entry which is preliminary data.</text>
</comment>
<dbReference type="GO" id="GO:0005886">
    <property type="term" value="C:plasma membrane"/>
    <property type="evidence" value="ECO:0007669"/>
    <property type="project" value="UniProtKB-SubCell"/>
</dbReference>
<evidence type="ECO:0000256" key="1">
    <source>
        <dbReference type="ARBA" id="ARBA00004533"/>
    </source>
</evidence>
<sequence length="587" mass="62216">MMGAHIEGLTVSIADTPVVHGVDMSIGQGERVGLVGSSGSGKTMIAKTIMGLLPRQAVVEGSVRLGERQIVGASDEDMADIRGRLVSLVPQNPTTSLNPVERVGRQVARPLREHTDLGPDRRRDRVLRVLRSVGLDDSIATRYPHELSGGQCQRVCIATAMVASPRLIIADEPTTALDSLAQREILDLLTGLVEVSGSSLLLITHDFAVLSRSVSRAYVLEQGRVVEAAPIRDLIERPSSPMGRRLSAAASALTLHSPASGCVAVPSDDGIVNSSDDGGMVPSRGPVGSGFCGEACGCEACGDGAVRHGSRDNGSRDSGSRGVRMEEGASVGSEPLVRMSRLAVSRGRGRHRRTILTDVDLSVLPGRTLAIIGSSGSGKTTMVRAMLGLEPDVDGDVSYRGLAVRGPDSPGFRALRRESALMSQNPFASLDPWWTVERSVGEPLRIAGWHDGEDIRRRVDWALSSVGLDASLVAGRYPVDLSGGQAQRVALARAMVTGPRLIVADEPMSALDVVSRMQVVEACESIRRARPDMAMVIVSHDLGVVRRMADDVVALRRGTIVERAPVGDVIASARSSYVRALVDAATM</sequence>
<evidence type="ECO:0000256" key="5">
    <source>
        <dbReference type="ARBA" id="ARBA00022519"/>
    </source>
</evidence>
<proteinExistence type="inferred from homology"/>
<evidence type="ECO:0000313" key="17">
    <source>
        <dbReference type="EMBL" id="KFI72403.1"/>
    </source>
</evidence>
<keyword evidence="4" id="KW-1003">Cell membrane</keyword>
<evidence type="ECO:0000259" key="16">
    <source>
        <dbReference type="PROSITE" id="PS50893"/>
    </source>
</evidence>
<dbReference type="Proteomes" id="UP000029014">
    <property type="component" value="Unassembled WGS sequence"/>
</dbReference>
<gene>
    <name evidence="17" type="ORF">BMIN_0298</name>
</gene>
<evidence type="ECO:0000256" key="10">
    <source>
        <dbReference type="ARBA" id="ARBA00037530"/>
    </source>
</evidence>
<feature type="region of interest" description="Disordered" evidence="15">
    <location>
        <begin position="306"/>
        <end position="334"/>
    </location>
</feature>
<keyword evidence="17" id="KW-0378">Hydrolase</keyword>
<evidence type="ECO:0000256" key="2">
    <source>
        <dbReference type="ARBA" id="ARBA00011469"/>
    </source>
</evidence>
<evidence type="ECO:0000256" key="9">
    <source>
        <dbReference type="ARBA" id="ARBA00023136"/>
    </source>
</evidence>
<dbReference type="STRING" id="1693.BMIN_0298"/>
<dbReference type="InterPro" id="IPR017871">
    <property type="entry name" value="ABC_transporter-like_CS"/>
</dbReference>
<keyword evidence="7 17" id="KW-0067">ATP-binding</keyword>
<feature type="domain" description="ABC transporter" evidence="16">
    <location>
        <begin position="4"/>
        <end position="247"/>
    </location>
</feature>
<dbReference type="Gene3D" id="3.40.50.300">
    <property type="entry name" value="P-loop containing nucleotide triphosphate hydrolases"/>
    <property type="match status" value="2"/>
</dbReference>
<protein>
    <recommendedName>
        <fullName evidence="13">Glutathione import ATP-binding protein GsiA</fullName>
        <ecNumber evidence="12">7.4.2.10</ecNumber>
    </recommendedName>
</protein>
<dbReference type="PANTHER" id="PTHR43776:SF15">
    <property type="entry name" value="GLUTATHIONE IMPORT ATP-BINDING PROTEIN GSIA"/>
    <property type="match status" value="1"/>
</dbReference>
<dbReference type="InterPro" id="IPR027417">
    <property type="entry name" value="P-loop_NTPase"/>
</dbReference>
<dbReference type="EC" id="7.4.2.10" evidence="12"/>
<dbReference type="GO" id="GO:0016887">
    <property type="term" value="F:ATP hydrolysis activity"/>
    <property type="evidence" value="ECO:0007669"/>
    <property type="project" value="InterPro"/>
</dbReference>
<reference evidence="17 18" key="1">
    <citation type="submission" date="2014-03" db="EMBL/GenBank/DDBJ databases">
        <title>Genomics of Bifidobacteria.</title>
        <authorList>
            <person name="Ventura M."/>
            <person name="Milani C."/>
            <person name="Lugli G.A."/>
        </authorList>
    </citation>
    <scope>NUCLEOTIDE SEQUENCE [LARGE SCALE GENOMIC DNA]</scope>
    <source>
        <strain evidence="17 18">LMG 11592</strain>
    </source>
</reference>
<keyword evidence="18" id="KW-1185">Reference proteome</keyword>
<dbReference type="PANTHER" id="PTHR43776">
    <property type="entry name" value="TRANSPORT ATP-BINDING PROTEIN"/>
    <property type="match status" value="1"/>
</dbReference>
<dbReference type="RefSeq" id="WP_081648053.1">
    <property type="nucleotide sequence ID" value="NZ_JGZD01000009.1"/>
</dbReference>
<comment type="subunit">
    <text evidence="2">The complex is composed of two ATP-binding proteins (GsiA), two transmembrane proteins (GsiC and GsiD) and a solute-binding protein (GsiB).</text>
</comment>
<dbReference type="GO" id="GO:0005524">
    <property type="term" value="F:ATP binding"/>
    <property type="evidence" value="ECO:0007669"/>
    <property type="project" value="UniProtKB-KW"/>
</dbReference>
<evidence type="ECO:0000256" key="8">
    <source>
        <dbReference type="ARBA" id="ARBA00022967"/>
    </source>
</evidence>
<keyword evidence="6" id="KW-0547">Nucleotide-binding</keyword>
<name>A0A087BN03_9BIFI</name>
<evidence type="ECO:0000256" key="11">
    <source>
        <dbReference type="ARBA" id="ARBA00038416"/>
    </source>
</evidence>
<comment type="catalytic activity">
    <reaction evidence="14">
        <text>glutathione(out) + ATP + H2O = glutathione(in) + ADP + phosphate + H(+)</text>
        <dbReference type="Rhea" id="RHEA:29791"/>
        <dbReference type="ChEBI" id="CHEBI:15377"/>
        <dbReference type="ChEBI" id="CHEBI:15378"/>
        <dbReference type="ChEBI" id="CHEBI:30616"/>
        <dbReference type="ChEBI" id="CHEBI:43474"/>
        <dbReference type="ChEBI" id="CHEBI:57925"/>
        <dbReference type="ChEBI" id="CHEBI:456216"/>
        <dbReference type="EC" id="7.4.2.10"/>
    </reaction>
</comment>
<evidence type="ECO:0000256" key="15">
    <source>
        <dbReference type="SAM" id="MobiDB-lite"/>
    </source>
</evidence>
<keyword evidence="5" id="KW-0997">Cell inner membrane</keyword>
<dbReference type="GO" id="GO:0055085">
    <property type="term" value="P:transmembrane transport"/>
    <property type="evidence" value="ECO:0007669"/>
    <property type="project" value="UniProtKB-ARBA"/>
</dbReference>
<comment type="subcellular location">
    <subcellularLocation>
        <location evidence="1">Cell inner membrane</location>
    </subcellularLocation>
</comment>
<evidence type="ECO:0000256" key="13">
    <source>
        <dbReference type="ARBA" id="ARBA00041187"/>
    </source>
</evidence>
<dbReference type="EMBL" id="JGZD01000009">
    <property type="protein sequence ID" value="KFI72403.1"/>
    <property type="molecule type" value="Genomic_DNA"/>
</dbReference>
<evidence type="ECO:0000256" key="6">
    <source>
        <dbReference type="ARBA" id="ARBA00022741"/>
    </source>
</evidence>